<gene>
    <name evidence="2" type="ORF">KIN_37460</name>
</gene>
<dbReference type="SUPFAM" id="SSF101738">
    <property type="entry name" value="SspB-like"/>
    <property type="match status" value="1"/>
</dbReference>
<comment type="caution">
    <text evidence="2">The sequence shown here is derived from an EMBL/GenBank/DDBJ whole genome shotgun (WGS) entry which is preliminary data.</text>
</comment>
<feature type="compositionally biased region" description="Basic and acidic residues" evidence="1">
    <location>
        <begin position="143"/>
        <end position="171"/>
    </location>
</feature>
<protein>
    <recommendedName>
        <fullName evidence="4">Stringent starvation protein B</fullName>
    </recommendedName>
</protein>
<proteinExistence type="predicted"/>
<dbReference type="RefSeq" id="WP_159809913.1">
    <property type="nucleotide sequence ID" value="NZ_BLJE01000005.1"/>
</dbReference>
<keyword evidence="3" id="KW-1185">Reference proteome</keyword>
<evidence type="ECO:0000313" key="2">
    <source>
        <dbReference type="EMBL" id="GFE66672.1"/>
    </source>
</evidence>
<dbReference type="InterPro" id="IPR036760">
    <property type="entry name" value="SspB-like_sf"/>
</dbReference>
<dbReference type="AlphaFoldDB" id="A0A6N6JN26"/>
<dbReference type="Proteomes" id="UP000436822">
    <property type="component" value="Unassembled WGS sequence"/>
</dbReference>
<evidence type="ECO:0000313" key="3">
    <source>
        <dbReference type="Proteomes" id="UP000436822"/>
    </source>
</evidence>
<evidence type="ECO:0000256" key="1">
    <source>
        <dbReference type="SAM" id="MobiDB-lite"/>
    </source>
</evidence>
<feature type="region of interest" description="Disordered" evidence="1">
    <location>
        <begin position="140"/>
        <end position="171"/>
    </location>
</feature>
<reference evidence="2 3" key="1">
    <citation type="submission" date="2019-12" db="EMBL/GenBank/DDBJ databases">
        <title>Litoreibacter badius sp. nov., a novel bacteriochlorophyll a-containing bacterium in the genus Litoreibacter.</title>
        <authorList>
            <person name="Kanamuro M."/>
            <person name="Takabe Y."/>
            <person name="Mori K."/>
            <person name="Takaichi S."/>
            <person name="Hanada S."/>
        </authorList>
    </citation>
    <scope>NUCLEOTIDE SEQUENCE [LARGE SCALE GENOMIC DNA]</scope>
    <source>
        <strain evidence="2 3">K6</strain>
    </source>
</reference>
<sequence length="171" mass="19419">MSDSIDYGNKMHRAMRGLIAEVLTEVGERGLPGEHHFFVTFDTQNPDVEMADWLFDRYPEEMTIVIQHWFDGLVVGEDGFQITLNFGDSPEPLSIPFSAIRTFVDPSVEFGLRFETQDDQDEGDPEIVEIAELDLDTLEAEVPDVKSEPEKDDEPPQKEAEVVSLDSFRKP</sequence>
<organism evidence="2 3">
    <name type="scientific">Litoreibacter roseus</name>
    <dbReference type="NCBI Taxonomy" id="2601869"/>
    <lineage>
        <taxon>Bacteria</taxon>
        <taxon>Pseudomonadati</taxon>
        <taxon>Pseudomonadota</taxon>
        <taxon>Alphaproteobacteria</taxon>
        <taxon>Rhodobacterales</taxon>
        <taxon>Roseobacteraceae</taxon>
        <taxon>Litoreibacter</taxon>
    </lineage>
</organism>
<dbReference type="OrthoDB" id="9800412at2"/>
<dbReference type="InterPro" id="IPR007481">
    <property type="entry name" value="SspB"/>
</dbReference>
<dbReference type="Gene3D" id="2.30.30.220">
    <property type="entry name" value="SspB-like"/>
    <property type="match status" value="1"/>
</dbReference>
<dbReference type="Pfam" id="PF04386">
    <property type="entry name" value="SspB"/>
    <property type="match status" value="1"/>
</dbReference>
<dbReference type="EMBL" id="BLJE01000005">
    <property type="protein sequence ID" value="GFE66672.1"/>
    <property type="molecule type" value="Genomic_DNA"/>
</dbReference>
<evidence type="ECO:0008006" key="4">
    <source>
        <dbReference type="Google" id="ProtNLM"/>
    </source>
</evidence>
<accession>A0A6N6JN26</accession>
<name>A0A6N6JN26_9RHOB</name>